<name>D1C9F3_SPHTD</name>
<proteinExistence type="predicted"/>
<evidence type="ECO:0000313" key="3">
    <source>
        <dbReference type="Proteomes" id="UP000002027"/>
    </source>
</evidence>
<accession>D1C9F3</accession>
<dbReference type="Proteomes" id="UP000002027">
    <property type="component" value="Chromosome 2"/>
</dbReference>
<gene>
    <name evidence="2" type="ordered locus">Sthe_3044</name>
</gene>
<keyword evidence="3" id="KW-1185">Reference proteome</keyword>
<reference evidence="2 3" key="2">
    <citation type="journal article" date="2010" name="Stand. Genomic Sci.">
        <title>Complete genome sequence of Desulfohalobium retbaense type strain (HR(100)).</title>
        <authorList>
            <person name="Spring S."/>
            <person name="Nolan M."/>
            <person name="Lapidus A."/>
            <person name="Glavina Del Rio T."/>
            <person name="Copeland A."/>
            <person name="Tice H."/>
            <person name="Cheng J.F."/>
            <person name="Lucas S."/>
            <person name="Land M."/>
            <person name="Chen F."/>
            <person name="Bruce D."/>
            <person name="Goodwin L."/>
            <person name="Pitluck S."/>
            <person name="Ivanova N."/>
            <person name="Mavromatis K."/>
            <person name="Mikhailova N."/>
            <person name="Pati A."/>
            <person name="Chen A."/>
            <person name="Palaniappan K."/>
            <person name="Hauser L."/>
            <person name="Chang Y.J."/>
            <person name="Jeffries C.D."/>
            <person name="Munk C."/>
            <person name="Kiss H."/>
            <person name="Chain P."/>
            <person name="Han C."/>
            <person name="Brettin T."/>
            <person name="Detter J.C."/>
            <person name="Schuler E."/>
            <person name="Goker M."/>
            <person name="Rohde M."/>
            <person name="Bristow J."/>
            <person name="Eisen J.A."/>
            <person name="Markowitz V."/>
            <person name="Hugenholtz P."/>
            <person name="Kyrpides N.C."/>
            <person name="Klenk H.P."/>
        </authorList>
    </citation>
    <scope>NUCLEOTIDE SEQUENCE [LARGE SCALE GENOMIC DNA]</scope>
    <source>
        <strain evidence="3">ATCC 49802 / DSM 20745 / S 6022</strain>
    </source>
</reference>
<reference evidence="3" key="1">
    <citation type="submission" date="2009-11" db="EMBL/GenBank/DDBJ databases">
        <title>The complete chromosome 2 of Sphaerobacter thermophilus DSM 20745.</title>
        <authorList>
            <person name="Lucas S."/>
            <person name="Copeland A."/>
            <person name="Lapidus A."/>
            <person name="Glavina del Rio T."/>
            <person name="Dalin E."/>
            <person name="Tice H."/>
            <person name="Bruce D."/>
            <person name="Goodwin L."/>
            <person name="Pitluck S."/>
            <person name="Kyrpides N."/>
            <person name="Mavromatis K."/>
            <person name="Ivanova N."/>
            <person name="Mikhailova N."/>
            <person name="LaButti K.M."/>
            <person name="Clum A."/>
            <person name="Sun H.I."/>
            <person name="Brettin T."/>
            <person name="Detter J.C."/>
            <person name="Han C."/>
            <person name="Larimer F."/>
            <person name="Land M."/>
            <person name="Hauser L."/>
            <person name="Markowitz V."/>
            <person name="Cheng J.F."/>
            <person name="Hugenholtz P."/>
            <person name="Woyke T."/>
            <person name="Wu D."/>
            <person name="Steenblock K."/>
            <person name="Schneider S."/>
            <person name="Pukall R."/>
            <person name="Goeker M."/>
            <person name="Klenk H.P."/>
            <person name="Eisen J.A."/>
        </authorList>
    </citation>
    <scope>NUCLEOTIDE SEQUENCE [LARGE SCALE GENOMIC DNA]</scope>
    <source>
        <strain evidence="3">ATCC 49802 / DSM 20745 / S 6022</strain>
    </source>
</reference>
<sequence length="79" mass="7985">MSPTSNPASAADRGTAEKSDRARTAPECEERGAHKPPVQGSAQVVEHVATVAKASAGSCASPGVAAAPSTRFPSRPDRT</sequence>
<dbReference type="HOGENOM" id="CLU_2604284_0_0_0"/>
<dbReference type="EMBL" id="CP001824">
    <property type="protein sequence ID" value="ACZ40446.1"/>
    <property type="molecule type" value="Genomic_DNA"/>
</dbReference>
<feature type="compositionally biased region" description="Basic and acidic residues" evidence="1">
    <location>
        <begin position="14"/>
        <end position="33"/>
    </location>
</feature>
<feature type="region of interest" description="Disordered" evidence="1">
    <location>
        <begin position="1"/>
        <end position="42"/>
    </location>
</feature>
<dbReference type="KEGG" id="sti:Sthe_3044"/>
<feature type="region of interest" description="Disordered" evidence="1">
    <location>
        <begin position="54"/>
        <end position="79"/>
    </location>
</feature>
<dbReference type="InParanoid" id="D1C9F3"/>
<dbReference type="AlphaFoldDB" id="D1C9F3"/>
<protein>
    <submittedName>
        <fullName evidence="2">Uncharacterized protein</fullName>
    </submittedName>
</protein>
<evidence type="ECO:0000256" key="1">
    <source>
        <dbReference type="SAM" id="MobiDB-lite"/>
    </source>
</evidence>
<evidence type="ECO:0000313" key="2">
    <source>
        <dbReference type="EMBL" id="ACZ40446.1"/>
    </source>
</evidence>
<organism evidence="2 3">
    <name type="scientific">Sphaerobacter thermophilus (strain ATCC 49802 / DSM 20745 / KCCM 41009 / NCIMB 13125 / S 6022)</name>
    <dbReference type="NCBI Taxonomy" id="479434"/>
    <lineage>
        <taxon>Bacteria</taxon>
        <taxon>Pseudomonadati</taxon>
        <taxon>Thermomicrobiota</taxon>
        <taxon>Thermomicrobia</taxon>
        <taxon>Sphaerobacterales</taxon>
        <taxon>Sphaerobacterineae</taxon>
        <taxon>Sphaerobacteraceae</taxon>
        <taxon>Sphaerobacter</taxon>
    </lineage>
</organism>